<dbReference type="Proteomes" id="UP001138894">
    <property type="component" value="Unassembled WGS sequence"/>
</dbReference>
<keyword evidence="2" id="KW-1185">Reference proteome</keyword>
<dbReference type="RefSeq" id="WP_218544942.1">
    <property type="nucleotide sequence ID" value="NZ_JAGSPD010000003.1"/>
</dbReference>
<reference evidence="1" key="1">
    <citation type="submission" date="2021-04" db="EMBL/GenBank/DDBJ databases">
        <authorList>
            <person name="Pira H."/>
            <person name="Risdian C."/>
            <person name="Wink J."/>
        </authorList>
    </citation>
    <scope>NUCLEOTIDE SEQUENCE</scope>
    <source>
        <strain evidence="1">WHY3</strain>
    </source>
</reference>
<gene>
    <name evidence="1" type="ORF">KCG49_04160</name>
</gene>
<name>A0A9X1JR97_9FLAO</name>
<protein>
    <submittedName>
        <fullName evidence="1">Uncharacterized protein</fullName>
    </submittedName>
</protein>
<comment type="caution">
    <text evidence="1">The sequence shown here is derived from an EMBL/GenBank/DDBJ whole genome shotgun (WGS) entry which is preliminary data.</text>
</comment>
<accession>A0A9X1JR97</accession>
<dbReference type="AlphaFoldDB" id="A0A9X1JR97"/>
<evidence type="ECO:0000313" key="1">
    <source>
        <dbReference type="EMBL" id="MBV7268387.1"/>
    </source>
</evidence>
<organism evidence="1 2">
    <name type="scientific">Winogradskyella luteola</name>
    <dbReference type="NCBI Taxonomy" id="2828330"/>
    <lineage>
        <taxon>Bacteria</taxon>
        <taxon>Pseudomonadati</taxon>
        <taxon>Bacteroidota</taxon>
        <taxon>Flavobacteriia</taxon>
        <taxon>Flavobacteriales</taxon>
        <taxon>Flavobacteriaceae</taxon>
        <taxon>Winogradskyella</taxon>
    </lineage>
</organism>
<sequence>MRKYNSIDEVINLFDDGMNRYQTEQVFRKVVDAIYMGEDPINLLDQTTKIIKNQTESIKDIIERATFPIIVKKDKLG</sequence>
<proteinExistence type="predicted"/>
<evidence type="ECO:0000313" key="2">
    <source>
        <dbReference type="Proteomes" id="UP001138894"/>
    </source>
</evidence>
<dbReference type="EMBL" id="JAGSPD010000003">
    <property type="protein sequence ID" value="MBV7268387.1"/>
    <property type="molecule type" value="Genomic_DNA"/>
</dbReference>